<sequence length="88" mass="9876">RDPKGATPLPAQGQSDVTMQQTIQETHQGVQALQILIEPPPAPSRMDTVLQLMESIDDRTFRIEERQKGIELMLIAVLRHLHIATPTK</sequence>
<dbReference type="RefSeq" id="WP_290320532.1">
    <property type="nucleotide sequence ID" value="NZ_JAUFPN010000209.1"/>
</dbReference>
<evidence type="ECO:0000313" key="2">
    <source>
        <dbReference type="Proteomes" id="UP001529369"/>
    </source>
</evidence>
<comment type="caution">
    <text evidence="1">The sequence shown here is derived from an EMBL/GenBank/DDBJ whole genome shotgun (WGS) entry which is preliminary data.</text>
</comment>
<organism evidence="1 2">
    <name type="scientific">Paeniroseomonas aquatica</name>
    <dbReference type="NCBI Taxonomy" id="373043"/>
    <lineage>
        <taxon>Bacteria</taxon>
        <taxon>Pseudomonadati</taxon>
        <taxon>Pseudomonadota</taxon>
        <taxon>Alphaproteobacteria</taxon>
        <taxon>Acetobacterales</taxon>
        <taxon>Acetobacteraceae</taxon>
        <taxon>Paeniroseomonas</taxon>
    </lineage>
</organism>
<feature type="non-terminal residue" evidence="1">
    <location>
        <position position="1"/>
    </location>
</feature>
<dbReference type="EMBL" id="JAUFPN010000209">
    <property type="protein sequence ID" value="MDN3568418.1"/>
    <property type="molecule type" value="Genomic_DNA"/>
</dbReference>
<keyword evidence="2" id="KW-1185">Reference proteome</keyword>
<evidence type="ECO:0000313" key="1">
    <source>
        <dbReference type="EMBL" id="MDN3568418.1"/>
    </source>
</evidence>
<reference evidence="2" key="1">
    <citation type="journal article" date="2019" name="Int. J. Syst. Evol. Microbiol.">
        <title>The Global Catalogue of Microorganisms (GCM) 10K type strain sequencing project: providing services to taxonomists for standard genome sequencing and annotation.</title>
        <authorList>
            <consortium name="The Broad Institute Genomics Platform"/>
            <consortium name="The Broad Institute Genome Sequencing Center for Infectious Disease"/>
            <person name="Wu L."/>
            <person name="Ma J."/>
        </authorList>
    </citation>
    <scope>NUCLEOTIDE SEQUENCE [LARGE SCALE GENOMIC DNA]</scope>
    <source>
        <strain evidence="2">CECT 7131</strain>
    </source>
</reference>
<gene>
    <name evidence="1" type="ORF">QWZ14_28900</name>
</gene>
<protein>
    <submittedName>
        <fullName evidence="1">Uncharacterized protein</fullName>
    </submittedName>
</protein>
<proteinExistence type="predicted"/>
<accession>A0ABT8AF14</accession>
<name>A0ABT8AF14_9PROT</name>
<dbReference type="Proteomes" id="UP001529369">
    <property type="component" value="Unassembled WGS sequence"/>
</dbReference>